<sequence>MDVHQETSRPPVPEGRAVPGHLPASLITTWLLAMLPGAGQAVMFRQMLEGAGAFVLAAAGLLDGRSAATHWELAADLASAFPSVDVRADPLFVRDGPLVTSAGVTAGIDLALSLVEEDHGPGTARAVARQLVVFMARPGGQSQFSARLVTQHADDSVVRRVMDAVTSDPAADHGLDSLARHAGLGARHLGRLFRGQTGMTPGQYVEAVRTEAAQALLEGDAHSVEEAARLAGFGSSETLRRVFQHRLGVAPTTYRARFRTTVTVAT</sequence>
<organism evidence="4 5">
    <name type="scientific">Streptomyces broussonetiae</name>
    <dbReference type="NCBI Taxonomy" id="2686304"/>
    <lineage>
        <taxon>Bacteria</taxon>
        <taxon>Bacillati</taxon>
        <taxon>Actinomycetota</taxon>
        <taxon>Actinomycetes</taxon>
        <taxon>Kitasatosporales</taxon>
        <taxon>Streptomycetaceae</taxon>
        <taxon>Streptomyces</taxon>
    </lineage>
</organism>
<reference evidence="4 5" key="1">
    <citation type="submission" date="2019-12" db="EMBL/GenBank/DDBJ databases">
        <title>Streptomyces sp. strain T44 isolated from rhizosphere soil of Broussonetia papyrifera.</title>
        <authorList>
            <person name="Mo P."/>
        </authorList>
    </citation>
    <scope>NUCLEOTIDE SEQUENCE [LARGE SCALE GENOMIC DNA]</scope>
    <source>
        <strain evidence="4 5">T44</strain>
    </source>
</reference>
<keyword evidence="1" id="KW-0805">Transcription regulation</keyword>
<dbReference type="InterPro" id="IPR009057">
    <property type="entry name" value="Homeodomain-like_sf"/>
</dbReference>
<dbReference type="EMBL" id="CP047020">
    <property type="protein sequence ID" value="QHA02687.1"/>
    <property type="molecule type" value="Genomic_DNA"/>
</dbReference>
<dbReference type="AlphaFoldDB" id="A0A6I6N082"/>
<evidence type="ECO:0000259" key="3">
    <source>
        <dbReference type="PROSITE" id="PS01124"/>
    </source>
</evidence>
<dbReference type="InterPro" id="IPR052158">
    <property type="entry name" value="INH-QAR"/>
</dbReference>
<keyword evidence="5" id="KW-1185">Reference proteome</keyword>
<dbReference type="Pfam" id="PF12833">
    <property type="entry name" value="HTH_18"/>
    <property type="match status" value="1"/>
</dbReference>
<dbReference type="InterPro" id="IPR002818">
    <property type="entry name" value="DJ-1/PfpI"/>
</dbReference>
<dbReference type="KEGG" id="sbro:GQF42_04765"/>
<gene>
    <name evidence="4" type="ORF">GQF42_04765</name>
</gene>
<dbReference type="PANTHER" id="PTHR43130">
    <property type="entry name" value="ARAC-FAMILY TRANSCRIPTIONAL REGULATOR"/>
    <property type="match status" value="1"/>
</dbReference>
<proteinExistence type="predicted"/>
<dbReference type="PANTHER" id="PTHR43130:SF3">
    <property type="entry name" value="HTH-TYPE TRANSCRIPTIONAL REGULATOR RV1931C"/>
    <property type="match status" value="1"/>
</dbReference>
<dbReference type="Pfam" id="PF01965">
    <property type="entry name" value="DJ-1_PfpI"/>
    <property type="match status" value="1"/>
</dbReference>
<dbReference type="GO" id="GO:0003700">
    <property type="term" value="F:DNA-binding transcription factor activity"/>
    <property type="evidence" value="ECO:0007669"/>
    <property type="project" value="InterPro"/>
</dbReference>
<protein>
    <submittedName>
        <fullName evidence="4">Helix-turn-helix domain-containing protein</fullName>
    </submittedName>
</protein>
<evidence type="ECO:0000256" key="2">
    <source>
        <dbReference type="ARBA" id="ARBA00023163"/>
    </source>
</evidence>
<evidence type="ECO:0000313" key="5">
    <source>
        <dbReference type="Proteomes" id="UP000436138"/>
    </source>
</evidence>
<evidence type="ECO:0000256" key="1">
    <source>
        <dbReference type="ARBA" id="ARBA00023015"/>
    </source>
</evidence>
<keyword evidence="2" id="KW-0804">Transcription</keyword>
<dbReference type="Proteomes" id="UP000436138">
    <property type="component" value="Chromosome"/>
</dbReference>
<dbReference type="GO" id="GO:0043565">
    <property type="term" value="F:sequence-specific DNA binding"/>
    <property type="evidence" value="ECO:0007669"/>
    <property type="project" value="InterPro"/>
</dbReference>
<dbReference type="SUPFAM" id="SSF52317">
    <property type="entry name" value="Class I glutamine amidotransferase-like"/>
    <property type="match status" value="1"/>
</dbReference>
<accession>A0A6I6N082</accession>
<dbReference type="InterPro" id="IPR018060">
    <property type="entry name" value="HTH_AraC"/>
</dbReference>
<dbReference type="Gene3D" id="1.10.10.60">
    <property type="entry name" value="Homeodomain-like"/>
    <property type="match status" value="1"/>
</dbReference>
<dbReference type="SMART" id="SM00342">
    <property type="entry name" value="HTH_ARAC"/>
    <property type="match status" value="1"/>
</dbReference>
<name>A0A6I6N082_9ACTN</name>
<dbReference type="SUPFAM" id="SSF46689">
    <property type="entry name" value="Homeodomain-like"/>
    <property type="match status" value="2"/>
</dbReference>
<feature type="domain" description="HTH araC/xylS-type" evidence="3">
    <location>
        <begin position="159"/>
        <end position="257"/>
    </location>
</feature>
<evidence type="ECO:0000313" key="4">
    <source>
        <dbReference type="EMBL" id="QHA02687.1"/>
    </source>
</evidence>
<dbReference type="InterPro" id="IPR029062">
    <property type="entry name" value="Class_I_gatase-like"/>
</dbReference>
<dbReference type="PROSITE" id="PS01124">
    <property type="entry name" value="HTH_ARAC_FAMILY_2"/>
    <property type="match status" value="1"/>
</dbReference>
<dbReference type="Gene3D" id="3.40.50.880">
    <property type="match status" value="1"/>
</dbReference>